<evidence type="ECO:0000256" key="1">
    <source>
        <dbReference type="ARBA" id="ARBA00007484"/>
    </source>
</evidence>
<comment type="catalytic activity">
    <reaction evidence="12">
        <text>Hydrolysis of Ala-|-Gly bond in repressor LexA.</text>
        <dbReference type="EC" id="3.4.21.88"/>
    </reaction>
</comment>
<name>A0ABV1E0T7_9FIRM</name>
<dbReference type="InterPro" id="IPR050077">
    <property type="entry name" value="LexA_repressor"/>
</dbReference>
<evidence type="ECO:0000256" key="2">
    <source>
        <dbReference type="ARBA" id="ARBA00022491"/>
    </source>
</evidence>
<comment type="caution">
    <text evidence="16">The sequence shown here is derived from an EMBL/GenBank/DDBJ whole genome shotgun (WGS) entry which is preliminary data.</text>
</comment>
<evidence type="ECO:0000256" key="9">
    <source>
        <dbReference type="ARBA" id="ARBA00023163"/>
    </source>
</evidence>
<proteinExistence type="inferred from homology"/>
<keyword evidence="7 12" id="KW-0805">Transcription regulation</keyword>
<feature type="domain" description="LexA repressor DNA-binding" evidence="15">
    <location>
        <begin position="1"/>
        <end position="64"/>
    </location>
</feature>
<feature type="active site" description="For autocatalytic cleavage activity" evidence="12">
    <location>
        <position position="119"/>
    </location>
</feature>
<comment type="similarity">
    <text evidence="1 12 13">Belongs to the peptidase S24 family.</text>
</comment>
<dbReference type="PRINTS" id="PR00726">
    <property type="entry name" value="LEXASERPTASE"/>
</dbReference>
<evidence type="ECO:0000256" key="8">
    <source>
        <dbReference type="ARBA" id="ARBA00023125"/>
    </source>
</evidence>
<feature type="site" description="Cleavage; by autolysis" evidence="12">
    <location>
        <begin position="84"/>
        <end position="85"/>
    </location>
</feature>
<comment type="subunit">
    <text evidence="12">Homodimer.</text>
</comment>
<dbReference type="EC" id="3.4.21.88" evidence="12"/>
<dbReference type="GO" id="GO:0004252">
    <property type="term" value="F:serine-type endopeptidase activity"/>
    <property type="evidence" value="ECO:0007669"/>
    <property type="project" value="UniProtKB-EC"/>
</dbReference>
<dbReference type="NCBIfam" id="TIGR00498">
    <property type="entry name" value="lexA"/>
    <property type="match status" value="1"/>
</dbReference>
<keyword evidence="3 12" id="KW-0235">DNA replication</keyword>
<dbReference type="SUPFAM" id="SSF46785">
    <property type="entry name" value="Winged helix' DNA-binding domain"/>
    <property type="match status" value="1"/>
</dbReference>
<dbReference type="Pfam" id="PF00717">
    <property type="entry name" value="Peptidase_S24"/>
    <property type="match status" value="1"/>
</dbReference>
<keyword evidence="2 12" id="KW-0678">Repressor</keyword>
<dbReference type="InterPro" id="IPR039418">
    <property type="entry name" value="LexA-like"/>
</dbReference>
<keyword evidence="10 12" id="KW-0234">DNA repair</keyword>
<dbReference type="CDD" id="cd00090">
    <property type="entry name" value="HTH_ARSR"/>
    <property type="match status" value="1"/>
</dbReference>
<dbReference type="InterPro" id="IPR036286">
    <property type="entry name" value="LexA/Signal_pep-like_sf"/>
</dbReference>
<keyword evidence="5 12" id="KW-0378">Hydrolase</keyword>
<accession>A0ABV1E0T7</accession>
<evidence type="ECO:0000259" key="14">
    <source>
        <dbReference type="Pfam" id="PF00717"/>
    </source>
</evidence>
<dbReference type="SUPFAM" id="SSF51306">
    <property type="entry name" value="LexA/Signal peptidase"/>
    <property type="match status" value="1"/>
</dbReference>
<evidence type="ECO:0000313" key="17">
    <source>
        <dbReference type="Proteomes" id="UP001489509"/>
    </source>
</evidence>
<keyword evidence="11 12" id="KW-0742">SOS response</keyword>
<keyword evidence="9 12" id="KW-0804">Transcription</keyword>
<keyword evidence="4 12" id="KW-0227">DNA damage</keyword>
<feature type="DNA-binding region" description="H-T-H motif" evidence="12">
    <location>
        <begin position="28"/>
        <end position="48"/>
    </location>
</feature>
<evidence type="ECO:0000256" key="10">
    <source>
        <dbReference type="ARBA" id="ARBA00023204"/>
    </source>
</evidence>
<keyword evidence="6 12" id="KW-0068">Autocatalytic cleavage</keyword>
<evidence type="ECO:0000256" key="4">
    <source>
        <dbReference type="ARBA" id="ARBA00022763"/>
    </source>
</evidence>
<protein>
    <recommendedName>
        <fullName evidence="12">LexA repressor</fullName>
        <ecNumber evidence="12">3.4.21.88</ecNumber>
    </recommendedName>
</protein>
<dbReference type="PANTHER" id="PTHR33516">
    <property type="entry name" value="LEXA REPRESSOR"/>
    <property type="match status" value="1"/>
</dbReference>
<dbReference type="EMBL" id="JBBMFD010000014">
    <property type="protein sequence ID" value="MEQ2440900.1"/>
    <property type="molecule type" value="Genomic_DNA"/>
</dbReference>
<dbReference type="CDD" id="cd06529">
    <property type="entry name" value="S24_LexA-like"/>
    <property type="match status" value="1"/>
</dbReference>
<dbReference type="InterPro" id="IPR006197">
    <property type="entry name" value="Peptidase_S24_LexA"/>
</dbReference>
<evidence type="ECO:0000256" key="12">
    <source>
        <dbReference type="HAMAP-Rule" id="MF_00015"/>
    </source>
</evidence>
<comment type="function">
    <text evidence="12">Represses a number of genes involved in the response to DNA damage (SOS response), including recA and lexA. In the presence of single-stranded DNA, RecA interacts with LexA causing an autocatalytic cleavage which disrupts the DNA-binding part of LexA, leading to derepression of the SOS regulon and eventually DNA repair.</text>
</comment>
<dbReference type="Gene3D" id="1.10.10.10">
    <property type="entry name" value="Winged helix-like DNA-binding domain superfamily/Winged helix DNA-binding domain"/>
    <property type="match status" value="1"/>
</dbReference>
<dbReference type="Pfam" id="PF01726">
    <property type="entry name" value="LexA_DNA_bind"/>
    <property type="match status" value="1"/>
</dbReference>
<dbReference type="InterPro" id="IPR036390">
    <property type="entry name" value="WH_DNA-bd_sf"/>
</dbReference>
<dbReference type="InterPro" id="IPR015927">
    <property type="entry name" value="Peptidase_S24_S26A/B/C"/>
</dbReference>
<evidence type="ECO:0000259" key="15">
    <source>
        <dbReference type="Pfam" id="PF01726"/>
    </source>
</evidence>
<dbReference type="InterPro" id="IPR011991">
    <property type="entry name" value="ArsR-like_HTH"/>
</dbReference>
<dbReference type="Gene3D" id="2.10.109.10">
    <property type="entry name" value="Umud Fragment, subunit A"/>
    <property type="match status" value="1"/>
</dbReference>
<gene>
    <name evidence="12 16" type="primary">lexA</name>
    <name evidence="16" type="ORF">WMO26_08695</name>
</gene>
<evidence type="ECO:0000256" key="6">
    <source>
        <dbReference type="ARBA" id="ARBA00022813"/>
    </source>
</evidence>
<keyword evidence="17" id="KW-1185">Reference proteome</keyword>
<dbReference type="Proteomes" id="UP001489509">
    <property type="component" value="Unassembled WGS sequence"/>
</dbReference>
<dbReference type="HAMAP" id="MF_00015">
    <property type="entry name" value="LexA"/>
    <property type="match status" value="1"/>
</dbReference>
<evidence type="ECO:0000256" key="5">
    <source>
        <dbReference type="ARBA" id="ARBA00022801"/>
    </source>
</evidence>
<dbReference type="PANTHER" id="PTHR33516:SF2">
    <property type="entry name" value="LEXA REPRESSOR-RELATED"/>
    <property type="match status" value="1"/>
</dbReference>
<evidence type="ECO:0000256" key="11">
    <source>
        <dbReference type="ARBA" id="ARBA00023236"/>
    </source>
</evidence>
<evidence type="ECO:0000256" key="7">
    <source>
        <dbReference type="ARBA" id="ARBA00023015"/>
    </source>
</evidence>
<dbReference type="InterPro" id="IPR036388">
    <property type="entry name" value="WH-like_DNA-bd_sf"/>
</dbReference>
<reference evidence="16 17" key="1">
    <citation type="submission" date="2024-03" db="EMBL/GenBank/DDBJ databases">
        <title>Human intestinal bacterial collection.</title>
        <authorList>
            <person name="Pauvert C."/>
            <person name="Hitch T.C.A."/>
            <person name="Clavel T."/>
        </authorList>
    </citation>
    <scope>NUCLEOTIDE SEQUENCE [LARGE SCALE GENOMIC DNA]</scope>
    <source>
        <strain evidence="16 17">CLA-JM-H44</strain>
    </source>
</reference>
<dbReference type="InterPro" id="IPR006199">
    <property type="entry name" value="LexA_DNA-bd_dom"/>
</dbReference>
<organism evidence="16 17">
    <name type="scientific">Solibaculum intestinale</name>
    <dbReference type="NCBI Taxonomy" id="3133165"/>
    <lineage>
        <taxon>Bacteria</taxon>
        <taxon>Bacillati</taxon>
        <taxon>Bacillota</taxon>
        <taxon>Clostridia</taxon>
        <taxon>Eubacteriales</taxon>
        <taxon>Oscillospiraceae</taxon>
        <taxon>Solibaculum</taxon>
    </lineage>
</organism>
<feature type="active site" description="For autocatalytic cleavage activity" evidence="12">
    <location>
        <position position="156"/>
    </location>
</feature>
<keyword evidence="8 12" id="KW-0238">DNA-binding</keyword>
<dbReference type="RefSeq" id="WP_349219671.1">
    <property type="nucleotide sequence ID" value="NZ_JBBMFD010000014.1"/>
</dbReference>
<evidence type="ECO:0000256" key="13">
    <source>
        <dbReference type="RuleBase" id="RU003991"/>
    </source>
</evidence>
<dbReference type="InterPro" id="IPR006200">
    <property type="entry name" value="LexA"/>
</dbReference>
<evidence type="ECO:0000256" key="3">
    <source>
        <dbReference type="ARBA" id="ARBA00022705"/>
    </source>
</evidence>
<evidence type="ECO:0000313" key="16">
    <source>
        <dbReference type="EMBL" id="MEQ2440900.1"/>
    </source>
</evidence>
<feature type="domain" description="Peptidase S24/S26A/S26B/S26C" evidence="14">
    <location>
        <begin position="77"/>
        <end position="189"/>
    </location>
</feature>
<sequence length="197" mass="21989">MKEISEAQARIYNFLRERIQTDGVPPSVREICTATGIRSTSTVHYHLKALENAGYISRDEGLNRSIRIVGESARFIPVLGRVTAGQPILAVENVEDYLPFTSRLKRASELFALRVMGESMIGAGILDGDIIVVERTPTAKNGEIVVVLIDDEATCKRFYKENGHYRLQPENPAMEPIITDHVAILGKVVSCIRYYEP</sequence>